<feature type="transmembrane region" description="Helical" evidence="2">
    <location>
        <begin position="181"/>
        <end position="201"/>
    </location>
</feature>
<feature type="transmembrane region" description="Helical" evidence="2">
    <location>
        <begin position="207"/>
        <end position="227"/>
    </location>
</feature>
<feature type="transmembrane region" description="Helical" evidence="2">
    <location>
        <begin position="147"/>
        <end position="174"/>
    </location>
</feature>
<keyword evidence="2" id="KW-0472">Membrane</keyword>
<feature type="transmembrane region" description="Helical" evidence="2">
    <location>
        <begin position="64"/>
        <end position="87"/>
    </location>
</feature>
<organism evidence="4 5">
    <name type="scientific">Microbacterium plantarum</name>
    <dbReference type="NCBI Taxonomy" id="1816425"/>
    <lineage>
        <taxon>Bacteria</taxon>
        <taxon>Bacillati</taxon>
        <taxon>Actinomycetota</taxon>
        <taxon>Actinomycetes</taxon>
        <taxon>Micrococcales</taxon>
        <taxon>Microbacteriaceae</taxon>
        <taxon>Microbacterium</taxon>
    </lineage>
</organism>
<sequence>MHTHPSEPVATPSRRPRHRRVDWRQGGSSVRRWREMMLAWALVSLGAGILLGYLVLWLQPAASWSGLAATAALWLGMLIPVVLALRVSRPAGLLRFRAADLLIGLGFGIVLRLVQGLIQQGVEGQARFPGLLLVDGRLPASWWLTDAAAAGLVAPVLEEFFFRGVVLVAVYTLLRRAAGPATAGVAALLVSTAVFLVSHLVGGALGVDGVLSIALVGVVCAGLVLLTGRIWTGVVAHVVFNLSGVGLALVGAFAG</sequence>
<evidence type="ECO:0000259" key="3">
    <source>
        <dbReference type="Pfam" id="PF02517"/>
    </source>
</evidence>
<keyword evidence="2" id="KW-1133">Transmembrane helix</keyword>
<accession>A0ABV5EVZ9</accession>
<evidence type="ECO:0000256" key="2">
    <source>
        <dbReference type="SAM" id="Phobius"/>
    </source>
</evidence>
<feature type="transmembrane region" description="Helical" evidence="2">
    <location>
        <begin position="234"/>
        <end position="254"/>
    </location>
</feature>
<feature type="transmembrane region" description="Helical" evidence="2">
    <location>
        <begin position="99"/>
        <end position="118"/>
    </location>
</feature>
<keyword evidence="5" id="KW-1185">Reference proteome</keyword>
<feature type="transmembrane region" description="Helical" evidence="2">
    <location>
        <begin position="38"/>
        <end position="58"/>
    </location>
</feature>
<reference evidence="4 5" key="1">
    <citation type="submission" date="2024-08" db="EMBL/GenBank/DDBJ databases">
        <title>Heavy metals resistant antinobacteria isolated from wastewater.</title>
        <authorList>
            <person name="Roman Ponce B."/>
            <person name="Blanco Mercado M.A."/>
            <person name="Avila Aldana I.N."/>
            <person name="Morales Arrieta S."/>
        </authorList>
    </citation>
    <scope>NUCLEOTIDE SEQUENCE [LARGE SCALE GENOMIC DNA]</scope>
    <source>
        <strain evidence="5">sma-1</strain>
    </source>
</reference>
<comment type="caution">
    <text evidence="4">The sequence shown here is derived from an EMBL/GenBank/DDBJ whole genome shotgun (WGS) entry which is preliminary data.</text>
</comment>
<proteinExistence type="predicted"/>
<feature type="domain" description="CAAX prenyl protease 2/Lysostaphin resistance protein A-like" evidence="3">
    <location>
        <begin position="141"/>
        <end position="242"/>
    </location>
</feature>
<keyword evidence="2" id="KW-0812">Transmembrane</keyword>
<dbReference type="EMBL" id="JBHLHV010000003">
    <property type="protein sequence ID" value="MFB8894151.1"/>
    <property type="molecule type" value="Genomic_DNA"/>
</dbReference>
<protein>
    <submittedName>
        <fullName evidence="4">Lysostaphin resistance A-like protein</fullName>
    </submittedName>
</protein>
<dbReference type="InterPro" id="IPR003675">
    <property type="entry name" value="Rce1/LyrA-like_dom"/>
</dbReference>
<evidence type="ECO:0000313" key="5">
    <source>
        <dbReference type="Proteomes" id="UP001589643"/>
    </source>
</evidence>
<name>A0ABV5EVZ9_9MICO</name>
<feature type="region of interest" description="Disordered" evidence="1">
    <location>
        <begin position="1"/>
        <end position="23"/>
    </location>
</feature>
<evidence type="ECO:0000256" key="1">
    <source>
        <dbReference type="SAM" id="MobiDB-lite"/>
    </source>
</evidence>
<evidence type="ECO:0000313" key="4">
    <source>
        <dbReference type="EMBL" id="MFB8894151.1"/>
    </source>
</evidence>
<gene>
    <name evidence="4" type="ORF">AB7P39_14975</name>
</gene>
<dbReference type="Proteomes" id="UP001589643">
    <property type="component" value="Unassembled WGS sequence"/>
</dbReference>
<dbReference type="Pfam" id="PF02517">
    <property type="entry name" value="Rce1-like"/>
    <property type="match status" value="1"/>
</dbReference>
<dbReference type="RefSeq" id="WP_378720047.1">
    <property type="nucleotide sequence ID" value="NZ_JBHLHV010000003.1"/>
</dbReference>